<gene>
    <name evidence="2" type="ORF">COX22_02045</name>
</gene>
<reference evidence="2 3" key="1">
    <citation type="submission" date="2017-09" db="EMBL/GenBank/DDBJ databases">
        <title>Depth-based differentiation of microbial function through sediment-hosted aquifers and enrichment of novel symbionts in the deep terrestrial subsurface.</title>
        <authorList>
            <person name="Probst A.J."/>
            <person name="Ladd B."/>
            <person name="Jarett J.K."/>
            <person name="Geller-Mcgrath D.E."/>
            <person name="Sieber C.M."/>
            <person name="Emerson J.B."/>
            <person name="Anantharaman K."/>
            <person name="Thomas B.C."/>
            <person name="Malmstrom R."/>
            <person name="Stieglmeier M."/>
            <person name="Klingl A."/>
            <person name="Woyke T."/>
            <person name="Ryan C.M."/>
            <person name="Banfield J.F."/>
        </authorList>
    </citation>
    <scope>NUCLEOTIDE SEQUENCE [LARGE SCALE GENOMIC DNA]</scope>
    <source>
        <strain evidence="2">CG23_combo_of_CG06-09_8_20_14_all_49_15</strain>
    </source>
</reference>
<name>A0A2G9ZNF6_9BACT</name>
<proteinExistence type="predicted"/>
<dbReference type="Pfam" id="PF18895">
    <property type="entry name" value="T4SS_pilin"/>
    <property type="match status" value="1"/>
</dbReference>
<dbReference type="InterPro" id="IPR043993">
    <property type="entry name" value="T4SS_pilin"/>
</dbReference>
<evidence type="ECO:0000256" key="1">
    <source>
        <dbReference type="SAM" id="Phobius"/>
    </source>
</evidence>
<feature type="transmembrane region" description="Helical" evidence="1">
    <location>
        <begin position="102"/>
        <end position="120"/>
    </location>
</feature>
<keyword evidence="1" id="KW-0812">Transmembrane</keyword>
<evidence type="ECO:0000313" key="3">
    <source>
        <dbReference type="Proteomes" id="UP000230729"/>
    </source>
</evidence>
<feature type="transmembrane region" description="Helical" evidence="1">
    <location>
        <begin position="59"/>
        <end position="81"/>
    </location>
</feature>
<sequence length="125" mass="13689">MKKKLIILTNFSLTLLGQLVLARTALAGNFISKNLDEVSQGIFKISGNPKNELLATAGLLVKTFLSLLGVIFIGLIIYAGYNWMTAGGDEAKVTKAKDTIRYAIIGLIIIIGSYSIWYFIFNKLS</sequence>
<protein>
    <submittedName>
        <fullName evidence="2">Uncharacterized protein</fullName>
    </submittedName>
</protein>
<dbReference type="AlphaFoldDB" id="A0A2G9ZNF6"/>
<keyword evidence="1" id="KW-1133">Transmembrane helix</keyword>
<organism evidence="2 3">
    <name type="scientific">Candidatus Falkowbacteria bacterium CG23_combo_of_CG06-09_8_20_14_all_49_15</name>
    <dbReference type="NCBI Taxonomy" id="1974572"/>
    <lineage>
        <taxon>Bacteria</taxon>
        <taxon>Candidatus Falkowiibacteriota</taxon>
    </lineage>
</organism>
<evidence type="ECO:0000313" key="2">
    <source>
        <dbReference type="EMBL" id="PIP33868.1"/>
    </source>
</evidence>
<dbReference type="EMBL" id="PCSD01000043">
    <property type="protein sequence ID" value="PIP33868.1"/>
    <property type="molecule type" value="Genomic_DNA"/>
</dbReference>
<dbReference type="Proteomes" id="UP000230729">
    <property type="component" value="Unassembled WGS sequence"/>
</dbReference>
<comment type="caution">
    <text evidence="2">The sequence shown here is derived from an EMBL/GenBank/DDBJ whole genome shotgun (WGS) entry which is preliminary data.</text>
</comment>
<accession>A0A2G9ZNF6</accession>
<keyword evidence="1" id="KW-0472">Membrane</keyword>